<comment type="cofactor">
    <cofactor evidence="1">
        <name>heme</name>
        <dbReference type="ChEBI" id="CHEBI:30413"/>
    </cofactor>
</comment>
<keyword evidence="3" id="KW-0479">Metal-binding</keyword>
<proteinExistence type="inferred from homology"/>
<dbReference type="EMBL" id="JBHSOH010000006">
    <property type="protein sequence ID" value="MFC5848070.1"/>
    <property type="molecule type" value="Genomic_DNA"/>
</dbReference>
<organism evidence="4 5">
    <name type="scientific">Deinococcus petrolearius</name>
    <dbReference type="NCBI Taxonomy" id="1751295"/>
    <lineage>
        <taxon>Bacteria</taxon>
        <taxon>Thermotogati</taxon>
        <taxon>Deinococcota</taxon>
        <taxon>Deinococci</taxon>
        <taxon>Deinococcales</taxon>
        <taxon>Deinococcaceae</taxon>
        <taxon>Deinococcus</taxon>
    </lineage>
</organism>
<dbReference type="InterPro" id="IPR017972">
    <property type="entry name" value="Cyt_P450_CS"/>
</dbReference>
<gene>
    <name evidence="4" type="ORF">ACFPQ6_07075</name>
</gene>
<comment type="caution">
    <text evidence="4">The sequence shown here is derived from an EMBL/GenBank/DDBJ whole genome shotgun (WGS) entry which is preliminary data.</text>
</comment>
<reference evidence="5" key="1">
    <citation type="journal article" date="2019" name="Int. J. Syst. Evol. Microbiol.">
        <title>The Global Catalogue of Microorganisms (GCM) 10K type strain sequencing project: providing services to taxonomists for standard genome sequencing and annotation.</title>
        <authorList>
            <consortium name="The Broad Institute Genomics Platform"/>
            <consortium name="The Broad Institute Genome Sequencing Center for Infectious Disease"/>
            <person name="Wu L."/>
            <person name="Ma J."/>
        </authorList>
    </citation>
    <scope>NUCLEOTIDE SEQUENCE [LARGE SCALE GENOMIC DNA]</scope>
    <source>
        <strain evidence="5">CGMCC 1.15053</strain>
    </source>
</reference>
<dbReference type="PROSITE" id="PS00086">
    <property type="entry name" value="CYTOCHROME_P450"/>
    <property type="match status" value="1"/>
</dbReference>
<evidence type="ECO:0000313" key="5">
    <source>
        <dbReference type="Proteomes" id="UP001595979"/>
    </source>
</evidence>
<dbReference type="InterPro" id="IPR050121">
    <property type="entry name" value="Cytochrome_P450_monoxygenase"/>
</dbReference>
<keyword evidence="3" id="KW-0560">Oxidoreductase</keyword>
<accession>A0ABW1DIJ3</accession>
<evidence type="ECO:0000313" key="4">
    <source>
        <dbReference type="EMBL" id="MFC5848070.1"/>
    </source>
</evidence>
<dbReference type="Pfam" id="PF00067">
    <property type="entry name" value="p450"/>
    <property type="match status" value="1"/>
</dbReference>
<evidence type="ECO:0000256" key="3">
    <source>
        <dbReference type="RuleBase" id="RU000461"/>
    </source>
</evidence>
<name>A0ABW1DIJ3_9DEIO</name>
<dbReference type="Gene3D" id="1.10.630.10">
    <property type="entry name" value="Cytochrome P450"/>
    <property type="match status" value="1"/>
</dbReference>
<dbReference type="RefSeq" id="WP_380047765.1">
    <property type="nucleotide sequence ID" value="NZ_JBHSOH010000006.1"/>
</dbReference>
<keyword evidence="3" id="KW-0503">Monooxygenase</keyword>
<dbReference type="PRINTS" id="PR00385">
    <property type="entry name" value="P450"/>
</dbReference>
<sequence>MNQARKTPDRPAGPRGHALVGHLPELRADALGYLRHLRAGYGDLFLLRLGPRDVLMVCDPAAAREVLVAQAGRFRKGRGIQKLRDVLGGGLLTADGEPWRTHRRLIQPAFHRAALDRLSGEIVGATRPLLARLASARDAGEETELGAEMMHVTLRAVAAALFGTALRDEELRVVERELPPLLAHATARTRAVFDLDALPTPATRRARASGAALDAVVGRIVAERRASGGGGDDLLGLLLAARDEEGGGLKDAELRDEVMTLFLAGHETTATLLTFLLLELSRAPGWRARVQAEVREVLGDRTPTAADVRALPLLGACLQETLRLYPPAWLLPRQATAPATVGGYAVSPGDNVSVNLFLIQRSARFWPRPDTFDPGRWLGDARTPDAFMPFGAGARMCIGNHLALLEATLISALVLRDFTLDVPDGGPTTLQAGVTLKPGGAVRARVT</sequence>
<comment type="similarity">
    <text evidence="2 3">Belongs to the cytochrome P450 family.</text>
</comment>
<dbReference type="InterPro" id="IPR002401">
    <property type="entry name" value="Cyt_P450_E_grp-I"/>
</dbReference>
<dbReference type="SUPFAM" id="SSF48264">
    <property type="entry name" value="Cytochrome P450"/>
    <property type="match status" value="1"/>
</dbReference>
<keyword evidence="3" id="KW-0408">Iron</keyword>
<dbReference type="InterPro" id="IPR001128">
    <property type="entry name" value="Cyt_P450"/>
</dbReference>
<dbReference type="PANTHER" id="PTHR24305">
    <property type="entry name" value="CYTOCHROME P450"/>
    <property type="match status" value="1"/>
</dbReference>
<keyword evidence="3" id="KW-0349">Heme</keyword>
<keyword evidence="5" id="KW-1185">Reference proteome</keyword>
<dbReference type="Proteomes" id="UP001595979">
    <property type="component" value="Unassembled WGS sequence"/>
</dbReference>
<dbReference type="InterPro" id="IPR036396">
    <property type="entry name" value="Cyt_P450_sf"/>
</dbReference>
<dbReference type="PANTHER" id="PTHR24305:SF166">
    <property type="entry name" value="CYTOCHROME P450 12A4, MITOCHONDRIAL-RELATED"/>
    <property type="match status" value="1"/>
</dbReference>
<evidence type="ECO:0000256" key="2">
    <source>
        <dbReference type="ARBA" id="ARBA00010617"/>
    </source>
</evidence>
<dbReference type="PRINTS" id="PR00463">
    <property type="entry name" value="EP450I"/>
</dbReference>
<protein>
    <submittedName>
        <fullName evidence="4">Cytochrome P450</fullName>
    </submittedName>
</protein>
<evidence type="ECO:0000256" key="1">
    <source>
        <dbReference type="ARBA" id="ARBA00001971"/>
    </source>
</evidence>